<dbReference type="Proteomes" id="UP000594042">
    <property type="component" value="Chromosome"/>
</dbReference>
<name>A0A7G1I0D0_9BACT</name>
<evidence type="ECO:0000313" key="8">
    <source>
        <dbReference type="Proteomes" id="UP000594042"/>
    </source>
</evidence>
<dbReference type="EMBL" id="AP023322">
    <property type="protein sequence ID" value="BCI63888.1"/>
    <property type="molecule type" value="Genomic_DNA"/>
</dbReference>
<dbReference type="Pfam" id="PF04542">
    <property type="entry name" value="Sigma70_r2"/>
    <property type="match status" value="1"/>
</dbReference>
<reference evidence="8" key="1">
    <citation type="submission" date="2020-07" db="EMBL/GenBank/DDBJ databases">
        <title>Complete genome sequencing of Coprobacter sp. strain 2CBH44.</title>
        <authorList>
            <person name="Sakamoto M."/>
            <person name="Murakami T."/>
            <person name="Mori H."/>
        </authorList>
    </citation>
    <scope>NUCLEOTIDE SEQUENCE [LARGE SCALE GENOMIC DNA]</scope>
    <source>
        <strain evidence="8">2CBH44</strain>
    </source>
</reference>
<dbReference type="InterPro" id="IPR013325">
    <property type="entry name" value="RNA_pol_sigma_r2"/>
</dbReference>
<dbReference type="Gene3D" id="1.10.1740.10">
    <property type="match status" value="1"/>
</dbReference>
<feature type="domain" description="RNA polymerase sigma factor 70 region 4 type 2" evidence="6">
    <location>
        <begin position="117"/>
        <end position="162"/>
    </location>
</feature>
<accession>A0A7G1I0D0</accession>
<gene>
    <name evidence="7" type="ORF">Cop2CBH44_22410</name>
</gene>
<sequence>MANRNAHIIDLGNIHVFQQEYETHFTALKHFAMQYHPDEEQICDLLQDIWMKLWEKKETYINEASFKTYLYRTVRNRMLNFIRDQKINEERLSQLSFEESEDAIINKIIESEIYALINEAFSELPDSCKRVYLESLKGASQKEIAEKLNISINTIKKHINNANHYLKKRLENILSLLLLLKGY</sequence>
<dbReference type="AlphaFoldDB" id="A0A7G1I0D0"/>
<keyword evidence="4" id="KW-0804">Transcription</keyword>
<dbReference type="NCBIfam" id="TIGR02937">
    <property type="entry name" value="sigma70-ECF"/>
    <property type="match status" value="1"/>
</dbReference>
<dbReference type="InterPro" id="IPR013249">
    <property type="entry name" value="RNA_pol_sigma70_r4_t2"/>
</dbReference>
<feature type="domain" description="RNA polymerase sigma-70 region 2" evidence="5">
    <location>
        <begin position="21"/>
        <end position="86"/>
    </location>
</feature>
<evidence type="ECO:0000313" key="7">
    <source>
        <dbReference type="EMBL" id="BCI63888.1"/>
    </source>
</evidence>
<evidence type="ECO:0000256" key="2">
    <source>
        <dbReference type="ARBA" id="ARBA00023015"/>
    </source>
</evidence>
<dbReference type="InterPro" id="IPR007627">
    <property type="entry name" value="RNA_pol_sigma70_r2"/>
</dbReference>
<dbReference type="InterPro" id="IPR013324">
    <property type="entry name" value="RNA_pol_sigma_r3/r4-like"/>
</dbReference>
<organism evidence="7 8">
    <name type="scientific">Coprobacter secundus subsp. similis</name>
    <dbReference type="NCBI Taxonomy" id="2751153"/>
    <lineage>
        <taxon>Bacteria</taxon>
        <taxon>Pseudomonadati</taxon>
        <taxon>Bacteroidota</taxon>
        <taxon>Bacteroidia</taxon>
        <taxon>Bacteroidales</taxon>
        <taxon>Barnesiellaceae</taxon>
        <taxon>Coprobacter</taxon>
    </lineage>
</organism>
<dbReference type="GO" id="GO:0006352">
    <property type="term" value="P:DNA-templated transcription initiation"/>
    <property type="evidence" value="ECO:0007669"/>
    <property type="project" value="InterPro"/>
</dbReference>
<keyword evidence="3" id="KW-0731">Sigma factor</keyword>
<dbReference type="PANTHER" id="PTHR43133:SF46">
    <property type="entry name" value="RNA POLYMERASE SIGMA-70 FACTOR ECF SUBFAMILY"/>
    <property type="match status" value="1"/>
</dbReference>
<comment type="similarity">
    <text evidence="1">Belongs to the sigma-70 factor family. ECF subfamily.</text>
</comment>
<protein>
    <submittedName>
        <fullName evidence="7">DNA-directed RNA polymerase sigma-70 factor</fullName>
    </submittedName>
</protein>
<dbReference type="RefSeq" id="WP_021931731.1">
    <property type="nucleotide sequence ID" value="NZ_AP023322.1"/>
</dbReference>
<dbReference type="GO" id="GO:0016987">
    <property type="term" value="F:sigma factor activity"/>
    <property type="evidence" value="ECO:0007669"/>
    <property type="project" value="UniProtKB-KW"/>
</dbReference>
<proteinExistence type="inferred from homology"/>
<dbReference type="InterPro" id="IPR036388">
    <property type="entry name" value="WH-like_DNA-bd_sf"/>
</dbReference>
<dbReference type="SUPFAM" id="SSF88659">
    <property type="entry name" value="Sigma3 and sigma4 domains of RNA polymerase sigma factors"/>
    <property type="match status" value="1"/>
</dbReference>
<evidence type="ECO:0000256" key="1">
    <source>
        <dbReference type="ARBA" id="ARBA00010641"/>
    </source>
</evidence>
<evidence type="ECO:0000256" key="4">
    <source>
        <dbReference type="ARBA" id="ARBA00023163"/>
    </source>
</evidence>
<dbReference type="InterPro" id="IPR039425">
    <property type="entry name" value="RNA_pol_sigma-70-like"/>
</dbReference>
<dbReference type="Pfam" id="PF08281">
    <property type="entry name" value="Sigma70_r4_2"/>
    <property type="match status" value="1"/>
</dbReference>
<keyword evidence="8" id="KW-1185">Reference proteome</keyword>
<dbReference type="PANTHER" id="PTHR43133">
    <property type="entry name" value="RNA POLYMERASE ECF-TYPE SIGMA FACTO"/>
    <property type="match status" value="1"/>
</dbReference>
<keyword evidence="7" id="KW-0240">DNA-directed RNA polymerase</keyword>
<dbReference type="SUPFAM" id="SSF88946">
    <property type="entry name" value="Sigma2 domain of RNA polymerase sigma factors"/>
    <property type="match status" value="1"/>
</dbReference>
<dbReference type="InterPro" id="IPR014284">
    <property type="entry name" value="RNA_pol_sigma-70_dom"/>
</dbReference>
<evidence type="ECO:0000256" key="3">
    <source>
        <dbReference type="ARBA" id="ARBA00023082"/>
    </source>
</evidence>
<dbReference type="KEGG" id="copr:Cop2CBH44_22410"/>
<evidence type="ECO:0000259" key="5">
    <source>
        <dbReference type="Pfam" id="PF04542"/>
    </source>
</evidence>
<dbReference type="Gene3D" id="1.10.10.10">
    <property type="entry name" value="Winged helix-like DNA-binding domain superfamily/Winged helix DNA-binding domain"/>
    <property type="match status" value="1"/>
</dbReference>
<keyword evidence="2" id="KW-0805">Transcription regulation</keyword>
<dbReference type="GO" id="GO:0003677">
    <property type="term" value="F:DNA binding"/>
    <property type="evidence" value="ECO:0007669"/>
    <property type="project" value="InterPro"/>
</dbReference>
<dbReference type="GO" id="GO:0000428">
    <property type="term" value="C:DNA-directed RNA polymerase complex"/>
    <property type="evidence" value="ECO:0007669"/>
    <property type="project" value="UniProtKB-KW"/>
</dbReference>
<evidence type="ECO:0000259" key="6">
    <source>
        <dbReference type="Pfam" id="PF08281"/>
    </source>
</evidence>